<protein>
    <recommendedName>
        <fullName evidence="1">F-box domain-containing protein</fullName>
    </recommendedName>
</protein>
<dbReference type="AlphaFoldDB" id="A0A6D2K4B4"/>
<dbReference type="InterPro" id="IPR050354">
    <property type="entry name" value="F-box/kelch-repeat_ARATH"/>
</dbReference>
<dbReference type="OrthoDB" id="1110934at2759"/>
<dbReference type="SUPFAM" id="SSF117281">
    <property type="entry name" value="Kelch motif"/>
    <property type="match status" value="1"/>
</dbReference>
<evidence type="ECO:0000259" key="1">
    <source>
        <dbReference type="PROSITE" id="PS50181"/>
    </source>
</evidence>
<dbReference type="InterPro" id="IPR015915">
    <property type="entry name" value="Kelch-typ_b-propeller"/>
</dbReference>
<dbReference type="InterPro" id="IPR057499">
    <property type="entry name" value="Kelch_FKB95"/>
</dbReference>
<accession>A0A6D2K4B4</accession>
<keyword evidence="3" id="KW-1185">Reference proteome</keyword>
<proteinExistence type="predicted"/>
<dbReference type="PANTHER" id="PTHR24414:SF184">
    <property type="entry name" value="GALACTOSE OXIDASE_KELCH REPEAT SUPERFAMILY PROTEIN"/>
    <property type="match status" value="1"/>
</dbReference>
<comment type="caution">
    <text evidence="2">The sequence shown here is derived from an EMBL/GenBank/DDBJ whole genome shotgun (WGS) entry which is preliminary data.</text>
</comment>
<dbReference type="Pfam" id="PF00646">
    <property type="entry name" value="F-box"/>
    <property type="match status" value="1"/>
</dbReference>
<evidence type="ECO:0000313" key="2">
    <source>
        <dbReference type="EMBL" id="CAA7044324.1"/>
    </source>
</evidence>
<name>A0A6D2K4B4_9BRAS</name>
<sequence>MSSKVRAKKEQWSQETPSLTRSLPGDMIVDIVARVPRRYYPTISLVSKSFRALVASPELYKRRSLLGCTEHCLYAVFYNVNTHLSHLYILNSNNRLVLIRPPALIHGKYVAVKSKIYVFGGSFSDITMCIDCRSHSVQIISKMPRILFNPAVTVIDRNIYVMGDCHGDYIDKVGARERPKRVAVLDTETQTWQHETTKPDMKIGALRPDAVVVMEDKVYMRGFVNSFVYKPKESKWEPDEMLNSMRWDNACAVEDVLYYHDYYANKLRAYDPKQRRWSVVNGLDDLLSNMSITSCAKTASYGGLWQSSFIKKKRFGVLRLFWKDSKEERFGATCNGVMLFIMMGAFF</sequence>
<dbReference type="InterPro" id="IPR036047">
    <property type="entry name" value="F-box-like_dom_sf"/>
</dbReference>
<dbReference type="Gene3D" id="2.120.10.80">
    <property type="entry name" value="Kelch-type beta propeller"/>
    <property type="match status" value="1"/>
</dbReference>
<dbReference type="SUPFAM" id="SSF81383">
    <property type="entry name" value="F-box domain"/>
    <property type="match status" value="1"/>
</dbReference>
<dbReference type="PROSITE" id="PS50181">
    <property type="entry name" value="FBOX"/>
    <property type="match status" value="1"/>
</dbReference>
<dbReference type="SMART" id="SM00256">
    <property type="entry name" value="FBOX"/>
    <property type="match status" value="1"/>
</dbReference>
<evidence type="ECO:0000313" key="3">
    <source>
        <dbReference type="Proteomes" id="UP000467841"/>
    </source>
</evidence>
<dbReference type="Proteomes" id="UP000467841">
    <property type="component" value="Unassembled WGS sequence"/>
</dbReference>
<reference evidence="2" key="1">
    <citation type="submission" date="2020-01" db="EMBL/GenBank/DDBJ databases">
        <authorList>
            <person name="Mishra B."/>
        </authorList>
    </citation>
    <scope>NUCLEOTIDE SEQUENCE [LARGE SCALE GENOMIC DNA]</scope>
</reference>
<dbReference type="PANTHER" id="PTHR24414">
    <property type="entry name" value="F-BOX/KELCH-REPEAT PROTEIN SKIP4"/>
    <property type="match status" value="1"/>
</dbReference>
<dbReference type="Pfam" id="PF25210">
    <property type="entry name" value="Kelch_FKB95"/>
    <property type="match status" value="1"/>
</dbReference>
<dbReference type="EMBL" id="CACVBM020001296">
    <property type="protein sequence ID" value="CAA7044324.1"/>
    <property type="molecule type" value="Genomic_DNA"/>
</dbReference>
<gene>
    <name evidence="2" type="ORF">MERR_LOCUS31559</name>
</gene>
<feature type="domain" description="F-box" evidence="1">
    <location>
        <begin position="17"/>
        <end position="63"/>
    </location>
</feature>
<dbReference type="CDD" id="cd22152">
    <property type="entry name" value="F-box_AtAFR-like"/>
    <property type="match status" value="1"/>
</dbReference>
<organism evidence="2 3">
    <name type="scientific">Microthlaspi erraticum</name>
    <dbReference type="NCBI Taxonomy" id="1685480"/>
    <lineage>
        <taxon>Eukaryota</taxon>
        <taxon>Viridiplantae</taxon>
        <taxon>Streptophyta</taxon>
        <taxon>Embryophyta</taxon>
        <taxon>Tracheophyta</taxon>
        <taxon>Spermatophyta</taxon>
        <taxon>Magnoliopsida</taxon>
        <taxon>eudicotyledons</taxon>
        <taxon>Gunneridae</taxon>
        <taxon>Pentapetalae</taxon>
        <taxon>rosids</taxon>
        <taxon>malvids</taxon>
        <taxon>Brassicales</taxon>
        <taxon>Brassicaceae</taxon>
        <taxon>Coluteocarpeae</taxon>
        <taxon>Microthlaspi</taxon>
    </lineage>
</organism>
<dbReference type="InterPro" id="IPR001810">
    <property type="entry name" value="F-box_dom"/>
</dbReference>